<keyword evidence="1" id="KW-0378">Hydrolase</keyword>
<dbReference type="InterPro" id="IPR011589">
    <property type="entry name" value="UCP004961"/>
</dbReference>
<dbReference type="Gene3D" id="3.20.20.140">
    <property type="entry name" value="Metal-dependent hydrolases"/>
    <property type="match status" value="1"/>
</dbReference>
<dbReference type="Proteomes" id="UP000245934">
    <property type="component" value="Unassembled WGS sequence"/>
</dbReference>
<dbReference type="GeneID" id="97611167"/>
<name>A0A2V2NEX5_9EURY</name>
<dbReference type="PANTHER" id="PTHR42206">
    <property type="entry name" value="METAL-DEPENDENT HYDROLASE-RELATED"/>
    <property type="match status" value="1"/>
</dbReference>
<proteinExistence type="predicted"/>
<dbReference type="PIRSF" id="PIRSF004961">
    <property type="entry name" value="UCP004961_TatD"/>
    <property type="match status" value="1"/>
</dbReference>
<dbReference type="SUPFAM" id="SSF51556">
    <property type="entry name" value="Metallo-dependent hydrolases"/>
    <property type="match status" value="1"/>
</dbReference>
<dbReference type="InterPro" id="IPR032466">
    <property type="entry name" value="Metal_Hydrolase"/>
</dbReference>
<dbReference type="EMBL" id="QGMZ01000014">
    <property type="protein sequence ID" value="PWR74958.1"/>
    <property type="molecule type" value="Genomic_DNA"/>
</dbReference>
<dbReference type="Pfam" id="PF01026">
    <property type="entry name" value="TatD_DNase"/>
    <property type="match status" value="1"/>
</dbReference>
<dbReference type="OrthoDB" id="52767at2157"/>
<evidence type="ECO:0000313" key="1">
    <source>
        <dbReference type="EMBL" id="PWR74958.1"/>
    </source>
</evidence>
<dbReference type="PANTHER" id="PTHR42206:SF1">
    <property type="entry name" value="METAL-DEPENDENT HYDROLASE"/>
    <property type="match status" value="1"/>
</dbReference>
<dbReference type="AlphaFoldDB" id="A0A2V2NEX5"/>
<reference evidence="1 2" key="1">
    <citation type="submission" date="2018-05" db="EMBL/GenBank/DDBJ databases">
        <title>Draft genome of Methanospirillum stamsii Pt1.</title>
        <authorList>
            <person name="Dueholm M.S."/>
            <person name="Nielsen P.H."/>
            <person name="Bakmann L.F."/>
            <person name="Otzen D.E."/>
        </authorList>
    </citation>
    <scope>NUCLEOTIDE SEQUENCE [LARGE SCALE GENOMIC DNA]</scope>
    <source>
        <strain evidence="1 2">Pt1</strain>
    </source>
</reference>
<comment type="caution">
    <text evidence="1">The sequence shown here is derived from an EMBL/GenBank/DDBJ whole genome shotgun (WGS) entry which is preliminary data.</text>
</comment>
<protein>
    <submittedName>
        <fullName evidence="1">Hydrolase TatD</fullName>
    </submittedName>
</protein>
<evidence type="ECO:0000313" key="2">
    <source>
        <dbReference type="Proteomes" id="UP000245934"/>
    </source>
</evidence>
<organism evidence="1 2">
    <name type="scientific">Methanospirillum stamsii</name>
    <dbReference type="NCBI Taxonomy" id="1277351"/>
    <lineage>
        <taxon>Archaea</taxon>
        <taxon>Methanobacteriati</taxon>
        <taxon>Methanobacteriota</taxon>
        <taxon>Stenosarchaea group</taxon>
        <taxon>Methanomicrobia</taxon>
        <taxon>Methanomicrobiales</taxon>
        <taxon>Methanospirillaceae</taxon>
        <taxon>Methanospirillum</taxon>
    </lineage>
</organism>
<keyword evidence="2" id="KW-1185">Reference proteome</keyword>
<gene>
    <name evidence="1" type="ORF">DLD82_06950</name>
</gene>
<sequence>MKTQKFPILDDHIHIDPRNGKGIEAIKEFKRAGGTHICLVTKPSWSLGVHPTTGDDFRGVFDETLEIAREITEDTGVVTFVLLGVHPAEITVLSERMTPEEAADIMAGGLTLAAQYVQEGRAIGLKSGRPHYEVSEKILALSNQVLTHGFTLAADESCAIQVHAETGPCEDMITMAQKAGLNPCRVIKHFASPDTPLSASIIAKQEQIPELCRQKRTFTLESDYMDENSRPGAVIGPKSVPRFTNRYLEQGHITEEDVYRIHVESPKKFYGIDITI</sequence>
<dbReference type="InterPro" id="IPR001130">
    <property type="entry name" value="TatD-like"/>
</dbReference>
<accession>A0A2V2NEX5</accession>
<dbReference type="RefSeq" id="WP_109940391.1">
    <property type="nucleotide sequence ID" value="NZ_CP176366.1"/>
</dbReference>
<dbReference type="GO" id="GO:0016788">
    <property type="term" value="F:hydrolase activity, acting on ester bonds"/>
    <property type="evidence" value="ECO:0007669"/>
    <property type="project" value="InterPro"/>
</dbReference>